<comment type="function">
    <text evidence="5">Small GTPase required for proper localization of RNA polymerase II and III (RNAPII and RNAPIII). May act at an RNAP assembly step prior to nuclear import.</text>
</comment>
<evidence type="ECO:0000256" key="5">
    <source>
        <dbReference type="RuleBase" id="RU365059"/>
    </source>
</evidence>
<keyword evidence="4 5" id="KW-0342">GTP-binding</keyword>
<evidence type="ECO:0000256" key="2">
    <source>
        <dbReference type="ARBA" id="ARBA00022741"/>
    </source>
</evidence>
<dbReference type="FunFam" id="3.40.50.300:FF:000338">
    <property type="entry name" value="GPN-loop GTPase 2"/>
    <property type="match status" value="1"/>
</dbReference>
<dbReference type="PANTHER" id="PTHR21231:SF3">
    <property type="entry name" value="GPN-LOOP GTPASE 2"/>
    <property type="match status" value="1"/>
</dbReference>
<dbReference type="InterPro" id="IPR027417">
    <property type="entry name" value="P-loop_NTPase"/>
</dbReference>
<evidence type="ECO:0000256" key="4">
    <source>
        <dbReference type="ARBA" id="ARBA00023134"/>
    </source>
</evidence>
<name>A0A7S0WVG5_9CHLO</name>
<dbReference type="InterPro" id="IPR004130">
    <property type="entry name" value="Gpn"/>
</dbReference>
<dbReference type="Pfam" id="PF03029">
    <property type="entry name" value="ATP_bind_1"/>
    <property type="match status" value="1"/>
</dbReference>
<dbReference type="AlphaFoldDB" id="A0A7S0WVG5"/>
<comment type="subunit">
    <text evidence="5">Binds to RNA polymerase II (RNAPII).</text>
</comment>
<sequence length="302" mass="34333">MVYGQVVVGPPGAGKTTYCAGMEQYFELTGRKVAIVNLDPANDELPYTCALNISELISLNDVMDEMQLGPNGGLVYCMDYLHQNMDWLKEKLEPLAHDHYLIFDLPGQVELFMMHDSLRQIVLQMTNEWDYRLSVVHLVDSHLCTDPSKYIAALLLSLSTMLHLEMPHINVLSKIDILEQYGELAFNLDFYTDVLDLSYLMQYVDSNPILSKKYRKLSAGLCELVEDFSLVNFVPLNIEDKECVQSLVALVDKSNGFVFGGLYEHTKPGDYPPEFAFTATSTQTEYDRVMNVQDKYLGKHDK</sequence>
<keyword evidence="3 5" id="KW-0378">Hydrolase</keyword>
<dbReference type="GO" id="GO:0005525">
    <property type="term" value="F:GTP binding"/>
    <property type="evidence" value="ECO:0007669"/>
    <property type="project" value="UniProtKB-KW"/>
</dbReference>
<dbReference type="GO" id="GO:0003924">
    <property type="term" value="F:GTPase activity"/>
    <property type="evidence" value="ECO:0007669"/>
    <property type="project" value="TreeGrafter"/>
</dbReference>
<dbReference type="GO" id="GO:0005737">
    <property type="term" value="C:cytoplasm"/>
    <property type="evidence" value="ECO:0007669"/>
    <property type="project" value="TreeGrafter"/>
</dbReference>
<dbReference type="EMBL" id="HBFA01035109">
    <property type="protein sequence ID" value="CAD8686209.1"/>
    <property type="molecule type" value="Transcribed_RNA"/>
</dbReference>
<organism evidence="6">
    <name type="scientific">Pyramimonas obovata</name>
    <dbReference type="NCBI Taxonomy" id="1411642"/>
    <lineage>
        <taxon>Eukaryota</taxon>
        <taxon>Viridiplantae</taxon>
        <taxon>Chlorophyta</taxon>
        <taxon>Pyramimonadophyceae</taxon>
        <taxon>Pyramimonadales</taxon>
        <taxon>Pyramimonadaceae</taxon>
        <taxon>Pyramimonas</taxon>
        <taxon>Pyramimonas incertae sedis</taxon>
    </lineage>
</organism>
<comment type="similarity">
    <text evidence="1 5">Belongs to the GPN-loop GTPase family.</text>
</comment>
<accession>A0A7S0WVG5</accession>
<dbReference type="Gene3D" id="3.40.50.300">
    <property type="entry name" value="P-loop containing nucleotide triphosphate hydrolases"/>
    <property type="match status" value="1"/>
</dbReference>
<keyword evidence="2 5" id="KW-0547">Nucleotide-binding</keyword>
<gene>
    <name evidence="6" type="ORF">POBO1169_LOCUS17598</name>
</gene>
<evidence type="ECO:0000256" key="3">
    <source>
        <dbReference type="ARBA" id="ARBA00022801"/>
    </source>
</evidence>
<evidence type="ECO:0000256" key="1">
    <source>
        <dbReference type="ARBA" id="ARBA00005290"/>
    </source>
</evidence>
<dbReference type="SUPFAM" id="SSF52540">
    <property type="entry name" value="P-loop containing nucleoside triphosphate hydrolases"/>
    <property type="match status" value="1"/>
</dbReference>
<dbReference type="PANTHER" id="PTHR21231">
    <property type="entry name" value="XPA-BINDING PROTEIN 1-RELATED"/>
    <property type="match status" value="1"/>
</dbReference>
<evidence type="ECO:0000313" key="6">
    <source>
        <dbReference type="EMBL" id="CAD8686209.1"/>
    </source>
</evidence>
<protein>
    <recommendedName>
        <fullName evidence="5">GPN-loop GTPase 2</fullName>
    </recommendedName>
</protein>
<proteinExistence type="inferred from homology"/>
<reference evidence="6" key="1">
    <citation type="submission" date="2021-01" db="EMBL/GenBank/DDBJ databases">
        <authorList>
            <person name="Corre E."/>
            <person name="Pelletier E."/>
            <person name="Niang G."/>
            <person name="Scheremetjew M."/>
            <person name="Finn R."/>
            <person name="Kale V."/>
            <person name="Holt S."/>
            <person name="Cochrane G."/>
            <person name="Meng A."/>
            <person name="Brown T."/>
            <person name="Cohen L."/>
        </authorList>
    </citation>
    <scope>NUCLEOTIDE SEQUENCE</scope>
    <source>
        <strain evidence="6">CCMP722</strain>
    </source>
</reference>
<dbReference type="InterPro" id="IPR030231">
    <property type="entry name" value="Gpn2"/>
</dbReference>
<dbReference type="CDD" id="cd17871">
    <property type="entry name" value="GPN2"/>
    <property type="match status" value="1"/>
</dbReference>